<proteinExistence type="predicted"/>
<dbReference type="Pfam" id="PF01565">
    <property type="entry name" value="FAD_binding_4"/>
    <property type="match status" value="1"/>
</dbReference>
<dbReference type="InterPro" id="IPR016171">
    <property type="entry name" value="Vanillyl_alc_oxidase_C-sub2"/>
</dbReference>
<dbReference type="KEGG" id="brz:CFK38_12965"/>
<dbReference type="InterPro" id="IPR010031">
    <property type="entry name" value="FAD_lactone_oxidase-like"/>
</dbReference>
<dbReference type="PROSITE" id="PS51387">
    <property type="entry name" value="FAD_PCMH"/>
    <property type="match status" value="1"/>
</dbReference>
<dbReference type="Gene3D" id="3.30.43.10">
    <property type="entry name" value="Uridine Diphospho-n-acetylenolpyruvylglucosamine Reductase, domain 2"/>
    <property type="match status" value="1"/>
</dbReference>
<dbReference type="InterPro" id="IPR016166">
    <property type="entry name" value="FAD-bd_PCMH"/>
</dbReference>
<keyword evidence="4" id="KW-1185">Reference proteome</keyword>
<evidence type="ECO:0000256" key="1">
    <source>
        <dbReference type="ARBA" id="ARBA00023002"/>
    </source>
</evidence>
<dbReference type="EMBL" id="CP023563">
    <property type="protein sequence ID" value="ATG52327.1"/>
    <property type="molecule type" value="Genomic_DNA"/>
</dbReference>
<dbReference type="Gene3D" id="3.30.70.2520">
    <property type="match status" value="1"/>
</dbReference>
<organism evidence="3 4">
    <name type="scientific">Brachybacterium vulturis</name>
    <dbReference type="NCBI Taxonomy" id="2017484"/>
    <lineage>
        <taxon>Bacteria</taxon>
        <taxon>Bacillati</taxon>
        <taxon>Actinomycetota</taxon>
        <taxon>Actinomycetes</taxon>
        <taxon>Micrococcales</taxon>
        <taxon>Dermabacteraceae</taxon>
        <taxon>Brachybacterium</taxon>
    </lineage>
</organism>
<dbReference type="AlphaFoldDB" id="A0A291GQ61"/>
<dbReference type="PANTHER" id="PTHR43762">
    <property type="entry name" value="L-GULONOLACTONE OXIDASE"/>
    <property type="match status" value="1"/>
</dbReference>
<dbReference type="PIRSF" id="PIRSF000136">
    <property type="entry name" value="LGO_GLO"/>
    <property type="match status" value="1"/>
</dbReference>
<dbReference type="Gene3D" id="3.30.465.10">
    <property type="match status" value="1"/>
</dbReference>
<name>A0A291GQ61_9MICO</name>
<dbReference type="InterPro" id="IPR016169">
    <property type="entry name" value="FAD-bd_PCMH_sub2"/>
</dbReference>
<dbReference type="Gene3D" id="1.10.45.10">
    <property type="entry name" value="Vanillyl-alcohol Oxidase, Chain A, domain 4"/>
    <property type="match status" value="1"/>
</dbReference>
<dbReference type="NCBIfam" id="TIGR01679">
    <property type="entry name" value="bact_FAD_ox"/>
    <property type="match status" value="1"/>
</dbReference>
<sequence>MPESTMTLRTWSGAVSWTPQQVLRPTSQEGVVAAVQAARTRGCSLRVIGGGHSFSALAATDGITLSLDGLHGLVSADPETGLVTLRGGTRLWAVAELLAPYGLALSVMGDIDRQSIAGAIQTGTHGTGAAFTGFAGMVRALRLVLADGSVVDTSPSQDPELFEAARLGLGSIGVILEVTLQCVPAYRLELVESTEALGPTVRSFLADSARADHHEFFWFPRTDRATVRTMRRLPPAAPRHRTARAVELLQQEVLGNGVWELLCRSAALVPPLSRPVAELASHVFAGPRVVDDSAAVFAAPRRVRFHESEWALPAERFEEAFAALRARFDAEGVRVTFPLEIRRAAADEVWLSTAHHRDTVYIAAHRHHAEEAGPYLLLVQRTLAAFGARPHWGKMHWLGAAELRELYPCFEDFRGVRAAADPDGLLLSPYLRHLLV</sequence>
<dbReference type="InterPro" id="IPR006094">
    <property type="entry name" value="Oxid_FAD_bind_N"/>
</dbReference>
<accession>A0A291GQ61</accession>
<dbReference type="SUPFAM" id="SSF56176">
    <property type="entry name" value="FAD-binding/transporter-associated domain-like"/>
    <property type="match status" value="1"/>
</dbReference>
<dbReference type="Proteomes" id="UP000218165">
    <property type="component" value="Chromosome"/>
</dbReference>
<dbReference type="RefSeq" id="WP_096803441.1">
    <property type="nucleotide sequence ID" value="NZ_CP023563.1"/>
</dbReference>
<dbReference type="GO" id="GO:0071949">
    <property type="term" value="F:FAD binding"/>
    <property type="evidence" value="ECO:0007669"/>
    <property type="project" value="InterPro"/>
</dbReference>
<protein>
    <submittedName>
        <fullName evidence="3">FAD-linked oxidoreductase</fullName>
    </submittedName>
</protein>
<reference evidence="4" key="1">
    <citation type="submission" date="2017-09" db="EMBL/GenBank/DDBJ databases">
        <title>Brachybacterium sp. VM2412.</title>
        <authorList>
            <person name="Tak E.J."/>
            <person name="Bae J.-W."/>
        </authorList>
    </citation>
    <scope>NUCLEOTIDE SEQUENCE [LARGE SCALE GENOMIC DNA]</scope>
    <source>
        <strain evidence="4">VM2412</strain>
    </source>
</reference>
<dbReference type="OrthoDB" id="9800184at2"/>
<gene>
    <name evidence="3" type="ORF">CFK38_12965</name>
</gene>
<dbReference type="GO" id="GO:0016020">
    <property type="term" value="C:membrane"/>
    <property type="evidence" value="ECO:0007669"/>
    <property type="project" value="InterPro"/>
</dbReference>
<feature type="domain" description="FAD-binding PCMH-type" evidence="2">
    <location>
        <begin position="15"/>
        <end position="185"/>
    </location>
</feature>
<dbReference type="InterPro" id="IPR007173">
    <property type="entry name" value="ALO_C"/>
</dbReference>
<evidence type="ECO:0000313" key="4">
    <source>
        <dbReference type="Proteomes" id="UP000218165"/>
    </source>
</evidence>
<dbReference type="GO" id="GO:0003885">
    <property type="term" value="F:D-arabinono-1,4-lactone oxidase activity"/>
    <property type="evidence" value="ECO:0007669"/>
    <property type="project" value="InterPro"/>
</dbReference>
<evidence type="ECO:0000313" key="3">
    <source>
        <dbReference type="EMBL" id="ATG52327.1"/>
    </source>
</evidence>
<dbReference type="PANTHER" id="PTHR43762:SF1">
    <property type="entry name" value="D-ARABINONO-1,4-LACTONE OXIDASE"/>
    <property type="match status" value="1"/>
</dbReference>
<keyword evidence="1" id="KW-0560">Oxidoreductase</keyword>
<dbReference type="InterPro" id="IPR016167">
    <property type="entry name" value="FAD-bd_PCMH_sub1"/>
</dbReference>
<dbReference type="InterPro" id="IPR036318">
    <property type="entry name" value="FAD-bd_PCMH-like_sf"/>
</dbReference>
<evidence type="ECO:0000259" key="2">
    <source>
        <dbReference type="PROSITE" id="PS51387"/>
    </source>
</evidence>
<dbReference type="Pfam" id="PF04030">
    <property type="entry name" value="ALO"/>
    <property type="match status" value="1"/>
</dbReference>